<evidence type="ECO:0000259" key="1">
    <source>
        <dbReference type="SMART" id="SM00507"/>
    </source>
</evidence>
<reference evidence="2" key="2">
    <citation type="submission" date="2018-07" db="EMBL/GenBank/DDBJ databases">
        <authorList>
            <consortium name="NCBI Pathogen Detection Project"/>
        </authorList>
    </citation>
    <scope>NUCLEOTIDE SEQUENCE</scope>
    <source>
        <strain evidence="2">11-1391</strain>
    </source>
</reference>
<dbReference type="SMART" id="SM00507">
    <property type="entry name" value="HNHc"/>
    <property type="match status" value="1"/>
</dbReference>
<dbReference type="EMBL" id="DAAMII010000008">
    <property type="protein sequence ID" value="HAC6764970.1"/>
    <property type="molecule type" value="Genomic_DNA"/>
</dbReference>
<name>A0A702DM57_SALDZ</name>
<protein>
    <submittedName>
        <fullName evidence="2">HNH endonuclease</fullName>
    </submittedName>
</protein>
<accession>A0A702DM57</accession>
<keyword evidence="2" id="KW-0540">Nuclease</keyword>
<keyword evidence="2" id="KW-0378">Hydrolase</keyword>
<sequence>MSEKTNAAGLIVSGDKNQNWKGGKIEKVCAVCGKQYQVKRVNSSSRFCSLQCVGISQRGKTVNREPKRETKTCCVCGSPFSVFRSHAKRMKCCSKSCSNEMRSSLMKGDGNPNWSGGLSRLPYPWDFRETSKKVIERDGFICQNPGCDGTDERLTTHHINYDKQDCRQENLICLCSSCNSKANFGRHKWQKFYESLMKNRSA</sequence>
<comment type="caution">
    <text evidence="2">The sequence shown here is derived from an EMBL/GenBank/DDBJ whole genome shotgun (WGS) entry which is preliminary data.</text>
</comment>
<gene>
    <name evidence="2" type="ORF">G0D47_09785</name>
</gene>
<dbReference type="GO" id="GO:0004519">
    <property type="term" value="F:endonuclease activity"/>
    <property type="evidence" value="ECO:0007669"/>
    <property type="project" value="UniProtKB-KW"/>
</dbReference>
<evidence type="ECO:0000313" key="2">
    <source>
        <dbReference type="EMBL" id="HAC6764970.1"/>
    </source>
</evidence>
<dbReference type="InterPro" id="IPR003615">
    <property type="entry name" value="HNH_nuc"/>
</dbReference>
<dbReference type="AlphaFoldDB" id="A0A702DM57"/>
<feature type="domain" description="HNH nuclease" evidence="1">
    <location>
        <begin position="129"/>
        <end position="180"/>
    </location>
</feature>
<organism evidence="2">
    <name type="scientific">Salmonella diarizonae</name>
    <dbReference type="NCBI Taxonomy" id="59204"/>
    <lineage>
        <taxon>Bacteria</taxon>
        <taxon>Pseudomonadati</taxon>
        <taxon>Pseudomonadota</taxon>
        <taxon>Gammaproteobacteria</taxon>
        <taxon>Enterobacterales</taxon>
        <taxon>Enterobacteriaceae</taxon>
        <taxon>Salmonella</taxon>
    </lineage>
</organism>
<reference evidence="2" key="1">
    <citation type="journal article" date="2018" name="Genome Biol.">
        <title>SKESA: strategic k-mer extension for scrupulous assemblies.</title>
        <authorList>
            <person name="Souvorov A."/>
            <person name="Agarwala R."/>
            <person name="Lipman D.J."/>
        </authorList>
    </citation>
    <scope>NUCLEOTIDE SEQUENCE</scope>
    <source>
        <strain evidence="2">11-1391</strain>
    </source>
</reference>
<keyword evidence="2" id="KW-0255">Endonuclease</keyword>
<proteinExistence type="predicted"/>
<dbReference type="CDD" id="cd00085">
    <property type="entry name" value="HNHc"/>
    <property type="match status" value="1"/>
</dbReference>